<name>A0A812EWQ0_9ARCH</name>
<dbReference type="Pfam" id="PF05016">
    <property type="entry name" value="ParE_toxin"/>
    <property type="match status" value="1"/>
</dbReference>
<dbReference type="PANTHER" id="PTHR35601">
    <property type="entry name" value="TOXIN RELE"/>
    <property type="match status" value="1"/>
</dbReference>
<dbReference type="AlphaFoldDB" id="A0A812EWQ0"/>
<accession>A0A812EWQ0</accession>
<evidence type="ECO:0000313" key="3">
    <source>
        <dbReference type="Proteomes" id="UP000655759"/>
    </source>
</evidence>
<dbReference type="Proteomes" id="UP000655759">
    <property type="component" value="Unassembled WGS sequence"/>
</dbReference>
<protein>
    <submittedName>
        <fullName evidence="2">Addiction module toxin, RelE/StbE family</fullName>
    </submittedName>
</protein>
<dbReference type="InterPro" id="IPR035093">
    <property type="entry name" value="RelE/ParE_toxin_dom_sf"/>
</dbReference>
<organism evidence="2 3">
    <name type="scientific">Candidatus Nitrosotenuis uzonensis</name>
    <dbReference type="NCBI Taxonomy" id="1407055"/>
    <lineage>
        <taxon>Archaea</taxon>
        <taxon>Nitrososphaerota</taxon>
        <taxon>Candidatus Nitrosotenuis</taxon>
    </lineage>
</organism>
<dbReference type="PANTHER" id="PTHR35601:SF1">
    <property type="entry name" value="TOXIN RELE"/>
    <property type="match status" value="1"/>
</dbReference>
<sequence length="82" mass="9767">MAYNIFLTDFAKKQLAKLDKQIAKRITKKLHEISSDPFLYVSKLVGQELYKLRVGDYRVLMTIQQDKLIIIVVEIRHRRNVY</sequence>
<gene>
    <name evidence="2" type="ORF">NUZ5A_50604</name>
</gene>
<dbReference type="Gene3D" id="3.30.2310.20">
    <property type="entry name" value="RelE-like"/>
    <property type="match status" value="1"/>
</dbReference>
<keyword evidence="1" id="KW-1277">Toxin-antitoxin system</keyword>
<dbReference type="SUPFAM" id="SSF143011">
    <property type="entry name" value="RelE-like"/>
    <property type="match status" value="1"/>
</dbReference>
<dbReference type="EMBL" id="CAJNAQ010000005">
    <property type="protein sequence ID" value="CAE6496924.1"/>
    <property type="molecule type" value="Genomic_DNA"/>
</dbReference>
<dbReference type="RefSeq" id="WP_205099672.1">
    <property type="nucleotide sequence ID" value="NZ_CAJNAQ010000005.1"/>
</dbReference>
<comment type="caution">
    <text evidence="2">The sequence shown here is derived from an EMBL/GenBank/DDBJ whole genome shotgun (WGS) entry which is preliminary data.</text>
</comment>
<dbReference type="InterPro" id="IPR007712">
    <property type="entry name" value="RelE/ParE_toxin"/>
</dbReference>
<proteinExistence type="predicted"/>
<evidence type="ECO:0000256" key="1">
    <source>
        <dbReference type="ARBA" id="ARBA00022649"/>
    </source>
</evidence>
<reference evidence="2" key="1">
    <citation type="submission" date="2021-02" db="EMBL/GenBank/DDBJ databases">
        <authorList>
            <person name="Han P."/>
        </authorList>
    </citation>
    <scope>NUCLEOTIDE SEQUENCE</scope>
    <source>
        <strain evidence="2">Candidatus Nitrosotenuis uzonensis 5A</strain>
    </source>
</reference>
<evidence type="ECO:0000313" key="2">
    <source>
        <dbReference type="EMBL" id="CAE6496924.1"/>
    </source>
</evidence>